<accession>A0A5C3LQ73</accession>
<sequence length="463" mass="50986">MLEVVPDDSPTYDTRAVKREPEIKASAVAMLHQACLRVFGKLDAIQFEFIEDEPQAKQCIITITRPNNSTRSYKSEAIHSRKVDAKLQAATIAVDMGALDFIASGDPDLLKAKKGTLLARPDVADSMDTDTTATEGWSMSMFEDDESAKAIEQCCAEWRPGRVWPEWVPFGGLKGENKFGCALRVSLSPHAFRVCSVDSTYPSHREAKTACAKLAIDQGFLDFIKYGNGQTQQPTRTEAVQIPDAGPATTPLTLQEFYETLPQPFPEAVGDKTAAEINAPAWLNTTLQSARGGQLTCNFISTDNLVLGHHGCLLRLDRPNESRTYLVDCRFPKRADAKAAVCLLAMSQGVGNYIRKVKEDADNKLPAKMRLLANERILPLLSIECGKIRPGNRPEYEFITERHAYGCILKLDLSTESTVANIRKYDVPAEYRTKADAKAAVACLAAKQGAIDILRYRGKSPTP</sequence>
<dbReference type="EMBL" id="ML213625">
    <property type="protein sequence ID" value="TFK35030.1"/>
    <property type="molecule type" value="Genomic_DNA"/>
</dbReference>
<keyword evidence="2" id="KW-1185">Reference proteome</keyword>
<dbReference type="AlphaFoldDB" id="A0A5C3LQ73"/>
<name>A0A5C3LQ73_9AGAR</name>
<evidence type="ECO:0000313" key="1">
    <source>
        <dbReference type="EMBL" id="TFK35030.1"/>
    </source>
</evidence>
<dbReference type="OrthoDB" id="3254160at2759"/>
<proteinExistence type="predicted"/>
<protein>
    <submittedName>
        <fullName evidence="1">Uncharacterized protein</fullName>
    </submittedName>
</protein>
<feature type="non-terminal residue" evidence="1">
    <location>
        <position position="463"/>
    </location>
</feature>
<dbReference type="STRING" id="68775.A0A5C3LQ73"/>
<gene>
    <name evidence="1" type="ORF">BDQ12DRAFT_612281</name>
</gene>
<reference evidence="1 2" key="1">
    <citation type="journal article" date="2019" name="Nat. Ecol. Evol.">
        <title>Megaphylogeny resolves global patterns of mushroom evolution.</title>
        <authorList>
            <person name="Varga T."/>
            <person name="Krizsan K."/>
            <person name="Foldi C."/>
            <person name="Dima B."/>
            <person name="Sanchez-Garcia M."/>
            <person name="Sanchez-Ramirez S."/>
            <person name="Szollosi G.J."/>
            <person name="Szarkandi J.G."/>
            <person name="Papp V."/>
            <person name="Albert L."/>
            <person name="Andreopoulos W."/>
            <person name="Angelini C."/>
            <person name="Antonin V."/>
            <person name="Barry K.W."/>
            <person name="Bougher N.L."/>
            <person name="Buchanan P."/>
            <person name="Buyck B."/>
            <person name="Bense V."/>
            <person name="Catcheside P."/>
            <person name="Chovatia M."/>
            <person name="Cooper J."/>
            <person name="Damon W."/>
            <person name="Desjardin D."/>
            <person name="Finy P."/>
            <person name="Geml J."/>
            <person name="Haridas S."/>
            <person name="Hughes K."/>
            <person name="Justo A."/>
            <person name="Karasinski D."/>
            <person name="Kautmanova I."/>
            <person name="Kiss B."/>
            <person name="Kocsube S."/>
            <person name="Kotiranta H."/>
            <person name="LaButti K.M."/>
            <person name="Lechner B.E."/>
            <person name="Liimatainen K."/>
            <person name="Lipzen A."/>
            <person name="Lukacs Z."/>
            <person name="Mihaltcheva S."/>
            <person name="Morgado L.N."/>
            <person name="Niskanen T."/>
            <person name="Noordeloos M.E."/>
            <person name="Ohm R.A."/>
            <person name="Ortiz-Santana B."/>
            <person name="Ovrebo C."/>
            <person name="Racz N."/>
            <person name="Riley R."/>
            <person name="Savchenko A."/>
            <person name="Shiryaev A."/>
            <person name="Soop K."/>
            <person name="Spirin V."/>
            <person name="Szebenyi C."/>
            <person name="Tomsovsky M."/>
            <person name="Tulloss R.E."/>
            <person name="Uehling J."/>
            <person name="Grigoriev I.V."/>
            <person name="Vagvolgyi C."/>
            <person name="Papp T."/>
            <person name="Martin F.M."/>
            <person name="Miettinen O."/>
            <person name="Hibbett D.S."/>
            <person name="Nagy L.G."/>
        </authorList>
    </citation>
    <scope>NUCLEOTIDE SEQUENCE [LARGE SCALE GENOMIC DNA]</scope>
    <source>
        <strain evidence="1 2">CBS 166.37</strain>
    </source>
</reference>
<dbReference type="Proteomes" id="UP000308652">
    <property type="component" value="Unassembled WGS sequence"/>
</dbReference>
<organism evidence="1 2">
    <name type="scientific">Crucibulum laeve</name>
    <dbReference type="NCBI Taxonomy" id="68775"/>
    <lineage>
        <taxon>Eukaryota</taxon>
        <taxon>Fungi</taxon>
        <taxon>Dikarya</taxon>
        <taxon>Basidiomycota</taxon>
        <taxon>Agaricomycotina</taxon>
        <taxon>Agaricomycetes</taxon>
        <taxon>Agaricomycetidae</taxon>
        <taxon>Agaricales</taxon>
        <taxon>Agaricineae</taxon>
        <taxon>Nidulariaceae</taxon>
        <taxon>Crucibulum</taxon>
    </lineage>
</organism>
<evidence type="ECO:0000313" key="2">
    <source>
        <dbReference type="Proteomes" id="UP000308652"/>
    </source>
</evidence>